<protein>
    <submittedName>
        <fullName evidence="1">Uncharacterized protein</fullName>
    </submittedName>
</protein>
<accession>A0ACB9F8S5</accession>
<evidence type="ECO:0000313" key="2">
    <source>
        <dbReference type="Proteomes" id="UP001055811"/>
    </source>
</evidence>
<organism evidence="1 2">
    <name type="scientific">Cichorium intybus</name>
    <name type="common">Chicory</name>
    <dbReference type="NCBI Taxonomy" id="13427"/>
    <lineage>
        <taxon>Eukaryota</taxon>
        <taxon>Viridiplantae</taxon>
        <taxon>Streptophyta</taxon>
        <taxon>Embryophyta</taxon>
        <taxon>Tracheophyta</taxon>
        <taxon>Spermatophyta</taxon>
        <taxon>Magnoliopsida</taxon>
        <taxon>eudicotyledons</taxon>
        <taxon>Gunneridae</taxon>
        <taxon>Pentapetalae</taxon>
        <taxon>asterids</taxon>
        <taxon>campanulids</taxon>
        <taxon>Asterales</taxon>
        <taxon>Asteraceae</taxon>
        <taxon>Cichorioideae</taxon>
        <taxon>Cichorieae</taxon>
        <taxon>Cichoriinae</taxon>
        <taxon>Cichorium</taxon>
    </lineage>
</organism>
<dbReference type="Proteomes" id="UP001055811">
    <property type="component" value="Linkage Group LG03"/>
</dbReference>
<comment type="caution">
    <text evidence="1">The sequence shown here is derived from an EMBL/GenBank/DDBJ whole genome shotgun (WGS) entry which is preliminary data.</text>
</comment>
<keyword evidence="2" id="KW-1185">Reference proteome</keyword>
<reference evidence="1 2" key="2">
    <citation type="journal article" date="2022" name="Mol. Ecol. Resour.">
        <title>The genomes of chicory, endive, great burdock and yacon provide insights into Asteraceae paleo-polyploidization history and plant inulin production.</title>
        <authorList>
            <person name="Fan W."/>
            <person name="Wang S."/>
            <person name="Wang H."/>
            <person name="Wang A."/>
            <person name="Jiang F."/>
            <person name="Liu H."/>
            <person name="Zhao H."/>
            <person name="Xu D."/>
            <person name="Zhang Y."/>
        </authorList>
    </citation>
    <scope>NUCLEOTIDE SEQUENCE [LARGE SCALE GENOMIC DNA]</scope>
    <source>
        <strain evidence="2">cv. Punajuju</strain>
        <tissue evidence="1">Leaves</tissue>
    </source>
</reference>
<sequence>MFRQRLQECRDDILYFSMWALGFFGPFLSTIIIFVTRQLQTPLSRYSLAQLPPRSFVPVSEIQNSYQRDFS</sequence>
<evidence type="ECO:0000313" key="1">
    <source>
        <dbReference type="EMBL" id="KAI3767512.1"/>
    </source>
</evidence>
<dbReference type="EMBL" id="CM042011">
    <property type="protein sequence ID" value="KAI3767512.1"/>
    <property type="molecule type" value="Genomic_DNA"/>
</dbReference>
<name>A0ACB9F8S5_CICIN</name>
<reference evidence="2" key="1">
    <citation type="journal article" date="2022" name="Mol. Ecol. Resour.">
        <title>The genomes of chicory, endive, great burdock and yacon provide insights into Asteraceae palaeo-polyploidization history and plant inulin production.</title>
        <authorList>
            <person name="Fan W."/>
            <person name="Wang S."/>
            <person name="Wang H."/>
            <person name="Wang A."/>
            <person name="Jiang F."/>
            <person name="Liu H."/>
            <person name="Zhao H."/>
            <person name="Xu D."/>
            <person name="Zhang Y."/>
        </authorList>
    </citation>
    <scope>NUCLEOTIDE SEQUENCE [LARGE SCALE GENOMIC DNA]</scope>
    <source>
        <strain evidence="2">cv. Punajuju</strain>
    </source>
</reference>
<proteinExistence type="predicted"/>
<gene>
    <name evidence="1" type="ORF">L2E82_17676</name>
</gene>